<evidence type="ECO:0000256" key="6">
    <source>
        <dbReference type="ARBA" id="ARBA00023306"/>
    </source>
</evidence>
<evidence type="ECO:0000256" key="3">
    <source>
        <dbReference type="ARBA" id="ARBA00022454"/>
    </source>
</evidence>
<protein>
    <recommendedName>
        <fullName evidence="8">Telomere-associated protein Rif1 N-terminal domain-containing protein</fullName>
    </recommendedName>
</protein>
<feature type="region of interest" description="Disordered" evidence="7">
    <location>
        <begin position="1065"/>
        <end position="1132"/>
    </location>
</feature>
<comment type="subcellular location">
    <subcellularLocation>
        <location evidence="2">Chromosome</location>
        <location evidence="2">Telomere</location>
    </subcellularLocation>
    <subcellularLocation>
        <location evidence="1">Nucleus</location>
    </subcellularLocation>
</comment>
<dbReference type="GO" id="GO:0005634">
    <property type="term" value="C:nucleus"/>
    <property type="evidence" value="ECO:0007669"/>
    <property type="project" value="UniProtKB-SubCell"/>
</dbReference>
<keyword evidence="3" id="KW-0158">Chromosome</keyword>
<dbReference type="InterPro" id="IPR022031">
    <property type="entry name" value="Rif1_N"/>
</dbReference>
<feature type="domain" description="Telomere-associated protein Rif1 N-terminal" evidence="8">
    <location>
        <begin position="225"/>
        <end position="510"/>
    </location>
</feature>
<dbReference type="Pfam" id="PF12231">
    <property type="entry name" value="Rif1_N"/>
    <property type="match status" value="1"/>
</dbReference>
<keyword evidence="4" id="KW-0779">Telomere</keyword>
<dbReference type="KEGG" id="yli:2912992"/>
<evidence type="ECO:0000256" key="5">
    <source>
        <dbReference type="ARBA" id="ARBA00023242"/>
    </source>
</evidence>
<dbReference type="RefSeq" id="XP_504273.3">
    <property type="nucleotide sequence ID" value="XM_504273.3"/>
</dbReference>
<gene>
    <name evidence="9" type="ORF">YALI1_E26742g</name>
</gene>
<evidence type="ECO:0000256" key="7">
    <source>
        <dbReference type="SAM" id="MobiDB-lite"/>
    </source>
</evidence>
<dbReference type="SUPFAM" id="SSF48371">
    <property type="entry name" value="ARM repeat"/>
    <property type="match status" value="1"/>
</dbReference>
<proteinExistence type="predicted"/>
<feature type="region of interest" description="Disordered" evidence="7">
    <location>
        <begin position="1"/>
        <end position="183"/>
    </location>
</feature>
<evidence type="ECO:0000256" key="2">
    <source>
        <dbReference type="ARBA" id="ARBA00004574"/>
    </source>
</evidence>
<dbReference type="EMBL" id="CP017557">
    <property type="protein sequence ID" value="AOW05800.1"/>
    <property type="molecule type" value="Genomic_DNA"/>
</dbReference>
<sequence>MILSKTNPVGNFRTRSRNAHRKTQVEEVAEVIEVEESDSDQDMEVEEETEEKEEDEDEDAEEGEEDAEDEEDEAEGEEEIEVEEAEGEEIDVKTDADAEAVDDNSSCEPSTENEEESDRSRGTETEEEEPCEAAETKPKPIKTTNGTSKPSSEAITPKKKVSFTFQSTPNTPTSTGGILKRNGQPLDQKMTRENLKSALANATRKLTQTDQLGGPDDSGFGDGGQRFSIYSSLNSFLRVDVSQDDMKSLASHARVLSECAKNDIMTADKSKNALDTRVVIQAVRFLAYLLVDQNVAETVDPDIVNWVVNQGLSKISDSNCSKSVLGGYLHLLSHHRVCKNVVTPETTSLLYTELSRSEKKSSTALTSEVLSIYQTVAVVHPARALQHASLWLPRVLCLSMDCRSGLRSQALSVLSDFIIAAGPNSKGLTAKATRILTSSFSLEIARNEGAQLPAWLKTKDTLAETILQAAADCPAEDPLYELWGLTLLMAPMDAESSIHSWNMLPQWMNVPATASVVNVALLKACRYVVHTHTRKHLVKYPVGLQALATRSGNTLLLCIQSLGQTGSQLVDQQCLSLFNQTLNTLLVPLETNQLTLKANSLLWDSYIRPTLAIMSANTSLANVACASLACLLRYDQKVQKDREPVFSTSIRQLLTSLSPRWVKANYDKIIDVVKTIPLDTSGPSFLAVWSALVNNISHSAAREIHPSPETSGFVMSACKLHRHMTSKTPLDHKAFYSSVFAVAGLPHCIDKVIEGTTPAAYMFETLVDAEEIPSEAKKYLQYIYSQLSTAARRFQFTQSIAKVAHRHESLYKIVLDHTGEDINGPEMSNLSPKGIYTILASPNRPAYPDTWFSILKSATEMIRKDAFLGSTQEVLIEPLLQIIDESLQPQVCLLGIELIDKKPRGTSSPMFRSLTTDIPKDFMHLGAVSSKLATPEIVNAVRTCLNTLPDHSMPCFFYRFAPVVIQAISTTPEQHRKFLCDSIVRKLRNGPMLTTKVYLDLLVTQIFPSWFEEYQDELKKKQAPLVAFWNELLGNDTQIVLDESVMNMLLFKFVSTRQEVFYHGQKLEKPTRAGRKSSSRSDASPSVSPNMSPTKRRTDSLEFEDGPRRNKSRRLSASPVKSSPLRRSSPRLQELVKVESQIRDVEVGRCVGGLDDLALQTDQAVDHLSELEGVTAREIEQIESTLIGALFKLNQLKKNIA</sequence>
<dbReference type="InterPro" id="IPR016024">
    <property type="entry name" value="ARM-type_fold"/>
</dbReference>
<feature type="compositionally biased region" description="Polar residues" evidence="7">
    <location>
        <begin position="142"/>
        <end position="154"/>
    </location>
</feature>
<name>A0A1D8NJI8_YARLL</name>
<feature type="compositionally biased region" description="Basic and acidic residues" evidence="7">
    <location>
        <begin position="1096"/>
        <end position="1108"/>
    </location>
</feature>
<dbReference type="VEuPathDB" id="FungiDB:YALI1_E26742g"/>
<organism evidence="9 10">
    <name type="scientific">Yarrowia lipolytica</name>
    <name type="common">Candida lipolytica</name>
    <dbReference type="NCBI Taxonomy" id="4952"/>
    <lineage>
        <taxon>Eukaryota</taxon>
        <taxon>Fungi</taxon>
        <taxon>Dikarya</taxon>
        <taxon>Ascomycota</taxon>
        <taxon>Saccharomycotina</taxon>
        <taxon>Dipodascomycetes</taxon>
        <taxon>Dipodascales</taxon>
        <taxon>Dipodascales incertae sedis</taxon>
        <taxon>Yarrowia</taxon>
    </lineage>
</organism>
<dbReference type="PANTHER" id="PTHR22928">
    <property type="entry name" value="TELOMERE-ASSOCIATED PROTEIN RIF1"/>
    <property type="match status" value="1"/>
</dbReference>
<dbReference type="GO" id="GO:0140445">
    <property type="term" value="C:chromosome, telomeric repeat region"/>
    <property type="evidence" value="ECO:0007669"/>
    <property type="project" value="TreeGrafter"/>
</dbReference>
<dbReference type="VEuPathDB" id="FungiDB:YALI0_E22605g"/>
<evidence type="ECO:0000313" key="9">
    <source>
        <dbReference type="EMBL" id="AOW05800.1"/>
    </source>
</evidence>
<dbReference type="GO" id="GO:0000723">
    <property type="term" value="P:telomere maintenance"/>
    <property type="evidence" value="ECO:0007669"/>
    <property type="project" value="TreeGrafter"/>
</dbReference>
<feature type="compositionally biased region" description="Polar residues" evidence="7">
    <location>
        <begin position="163"/>
        <end position="176"/>
    </location>
</feature>
<keyword evidence="6" id="KW-0131">Cell cycle</keyword>
<dbReference type="Proteomes" id="UP000182444">
    <property type="component" value="Chromosome 1E"/>
</dbReference>
<dbReference type="GeneID" id="2912992"/>
<dbReference type="PANTHER" id="PTHR22928:SF3">
    <property type="entry name" value="TELOMERE-ASSOCIATED PROTEIN RIF1"/>
    <property type="match status" value="1"/>
</dbReference>
<evidence type="ECO:0000313" key="10">
    <source>
        <dbReference type="Proteomes" id="UP000182444"/>
    </source>
</evidence>
<evidence type="ECO:0000256" key="4">
    <source>
        <dbReference type="ARBA" id="ARBA00022895"/>
    </source>
</evidence>
<reference evidence="9 10" key="1">
    <citation type="journal article" date="2016" name="PLoS ONE">
        <title>Sequence Assembly of Yarrowia lipolytica Strain W29/CLIB89 Shows Transposable Element Diversity.</title>
        <authorList>
            <person name="Magnan C."/>
            <person name="Yu J."/>
            <person name="Chang I."/>
            <person name="Jahn E."/>
            <person name="Kanomata Y."/>
            <person name="Wu J."/>
            <person name="Zeller M."/>
            <person name="Oakes M."/>
            <person name="Baldi P."/>
            <person name="Sandmeyer S."/>
        </authorList>
    </citation>
    <scope>NUCLEOTIDE SEQUENCE [LARGE SCALE GENOMIC DNA]</scope>
    <source>
        <strain evidence="10">CLIB89(W29)</strain>
    </source>
</reference>
<evidence type="ECO:0000256" key="1">
    <source>
        <dbReference type="ARBA" id="ARBA00004123"/>
    </source>
</evidence>
<accession>A0A1D8NJI8</accession>
<feature type="compositionally biased region" description="Acidic residues" evidence="7">
    <location>
        <begin position="27"/>
        <end position="89"/>
    </location>
</feature>
<keyword evidence="5" id="KW-0539">Nucleus</keyword>
<evidence type="ECO:0000259" key="8">
    <source>
        <dbReference type="Pfam" id="PF12231"/>
    </source>
</evidence>
<feature type="compositionally biased region" description="Low complexity" evidence="7">
    <location>
        <begin position="1122"/>
        <end position="1132"/>
    </location>
</feature>
<dbReference type="AlphaFoldDB" id="A0A1D8NJI8"/>